<evidence type="ECO:0000313" key="2">
    <source>
        <dbReference type="Proteomes" id="UP000322667"/>
    </source>
</evidence>
<proteinExistence type="predicted"/>
<organism evidence="1 2">
    <name type="scientific">Gossypium tomentosum</name>
    <name type="common">Hawaiian cotton</name>
    <name type="synonym">Gossypium sandvicense</name>
    <dbReference type="NCBI Taxonomy" id="34277"/>
    <lineage>
        <taxon>Eukaryota</taxon>
        <taxon>Viridiplantae</taxon>
        <taxon>Streptophyta</taxon>
        <taxon>Embryophyta</taxon>
        <taxon>Tracheophyta</taxon>
        <taxon>Spermatophyta</taxon>
        <taxon>Magnoliopsida</taxon>
        <taxon>eudicotyledons</taxon>
        <taxon>Gunneridae</taxon>
        <taxon>Pentapetalae</taxon>
        <taxon>rosids</taxon>
        <taxon>malvids</taxon>
        <taxon>Malvales</taxon>
        <taxon>Malvaceae</taxon>
        <taxon>Malvoideae</taxon>
        <taxon>Gossypium</taxon>
    </lineage>
</organism>
<dbReference type="Proteomes" id="UP000322667">
    <property type="component" value="Chromosome A04"/>
</dbReference>
<reference evidence="1 2" key="1">
    <citation type="submission" date="2019-07" db="EMBL/GenBank/DDBJ databases">
        <title>WGS assembly of Gossypium tomentosum.</title>
        <authorList>
            <person name="Chen Z.J."/>
            <person name="Sreedasyam A."/>
            <person name="Ando A."/>
            <person name="Song Q."/>
            <person name="De L."/>
            <person name="Hulse-Kemp A."/>
            <person name="Ding M."/>
            <person name="Ye W."/>
            <person name="Kirkbride R."/>
            <person name="Jenkins J."/>
            <person name="Plott C."/>
            <person name="Lovell J."/>
            <person name="Lin Y.-M."/>
            <person name="Vaughn R."/>
            <person name="Liu B."/>
            <person name="Li W."/>
            <person name="Simpson S."/>
            <person name="Scheffler B."/>
            <person name="Saski C."/>
            <person name="Grover C."/>
            <person name="Hu G."/>
            <person name="Conover J."/>
            <person name="Carlson J."/>
            <person name="Shu S."/>
            <person name="Boston L."/>
            <person name="Williams M."/>
            <person name="Peterson D."/>
            <person name="Mcgee K."/>
            <person name="Jones D."/>
            <person name="Wendel J."/>
            <person name="Stelly D."/>
            <person name="Grimwood J."/>
            <person name="Schmutz J."/>
        </authorList>
    </citation>
    <scope>NUCLEOTIDE SEQUENCE [LARGE SCALE GENOMIC DNA]</scope>
    <source>
        <strain evidence="1">7179.01</strain>
    </source>
</reference>
<evidence type="ECO:0000313" key="1">
    <source>
        <dbReference type="EMBL" id="TYI32052.1"/>
    </source>
</evidence>
<sequence length="72" mass="8128">MATLATHGGANAKKVWGEGCRSGRRWSQRGQTARLPTWRSGAREGRVSSFTENRFRFWATRHLFHLGSLGLL</sequence>
<accession>A0A5D2QV65</accession>
<name>A0A5D2QV65_GOSTO</name>
<keyword evidence="2" id="KW-1185">Reference proteome</keyword>
<dbReference type="AlphaFoldDB" id="A0A5D2QV65"/>
<gene>
    <name evidence="1" type="ORF">ES332_A04G031200v1</name>
</gene>
<protein>
    <submittedName>
        <fullName evidence="1">Uncharacterized protein</fullName>
    </submittedName>
</protein>
<dbReference type="EMBL" id="CM017613">
    <property type="protein sequence ID" value="TYI32052.1"/>
    <property type="molecule type" value="Genomic_DNA"/>
</dbReference>